<sequence length="159" mass="16923">MPAPSADELIYDEAQRAIGRQQAAASEMRSGASLLIATAAIAISLLDERAFEGSSALFAWCAITAFLLVTASALAVIWPPGRVPNGLSIDVLVRSLTIAALPPGQSAERDLWLHFIRGLALHQKLLSQRTMVVSRSFRLGAIGLLIQLAATVASRIFTT</sequence>
<evidence type="ECO:0000256" key="1">
    <source>
        <dbReference type="SAM" id="Phobius"/>
    </source>
</evidence>
<proteinExistence type="predicted"/>
<keyword evidence="1" id="KW-1133">Transmembrane helix</keyword>
<comment type="caution">
    <text evidence="2">The sequence shown here is derived from an EMBL/GenBank/DDBJ whole genome shotgun (WGS) entry which is preliminary data.</text>
</comment>
<reference evidence="2 3" key="2">
    <citation type="submission" date="2023-10" db="EMBL/GenBank/DDBJ databases">
        <authorList>
            <person name="Han X.F."/>
        </authorList>
    </citation>
    <scope>NUCLEOTIDE SEQUENCE [LARGE SCALE GENOMIC DNA]</scope>
    <source>
        <strain evidence="2 3">KCTC 39840</strain>
    </source>
</reference>
<evidence type="ECO:0000313" key="2">
    <source>
        <dbReference type="EMBL" id="MDW5593347.1"/>
    </source>
</evidence>
<evidence type="ECO:0000313" key="3">
    <source>
        <dbReference type="Proteomes" id="UP001284601"/>
    </source>
</evidence>
<keyword evidence="1" id="KW-0472">Membrane</keyword>
<evidence type="ECO:0008006" key="4">
    <source>
        <dbReference type="Google" id="ProtNLM"/>
    </source>
</evidence>
<dbReference type="EMBL" id="JAWSTH010000004">
    <property type="protein sequence ID" value="MDW5593347.1"/>
    <property type="molecule type" value="Genomic_DNA"/>
</dbReference>
<dbReference type="RefSeq" id="WP_318595606.1">
    <property type="nucleotide sequence ID" value="NZ_JAWSTH010000004.1"/>
</dbReference>
<keyword evidence="1" id="KW-0812">Transmembrane</keyword>
<protein>
    <recommendedName>
        <fullName evidence="4">Integral membrane plasmid transfer protein</fullName>
    </recommendedName>
</protein>
<keyword evidence="3" id="KW-1185">Reference proteome</keyword>
<name>A0ABU4HKW7_9ACTN</name>
<reference evidence="3" key="1">
    <citation type="submission" date="2023-07" db="EMBL/GenBank/DDBJ databases">
        <title>Conexibacter stalactiti sp. nov., isolated from stalactites in a lava cave and emended description of the genus Conexibacter.</title>
        <authorList>
            <person name="Lee S.D."/>
        </authorList>
    </citation>
    <scope>NUCLEOTIDE SEQUENCE [LARGE SCALE GENOMIC DNA]</scope>
    <source>
        <strain evidence="3">KCTC 39840</strain>
    </source>
</reference>
<feature type="transmembrane region" description="Helical" evidence="1">
    <location>
        <begin position="57"/>
        <end position="78"/>
    </location>
</feature>
<organism evidence="2 3">
    <name type="scientific">Conexibacter stalactiti</name>
    <dbReference type="NCBI Taxonomy" id="1940611"/>
    <lineage>
        <taxon>Bacteria</taxon>
        <taxon>Bacillati</taxon>
        <taxon>Actinomycetota</taxon>
        <taxon>Thermoleophilia</taxon>
        <taxon>Solirubrobacterales</taxon>
        <taxon>Conexibacteraceae</taxon>
        <taxon>Conexibacter</taxon>
    </lineage>
</organism>
<accession>A0ABU4HKW7</accession>
<dbReference type="Proteomes" id="UP001284601">
    <property type="component" value="Unassembled WGS sequence"/>
</dbReference>
<gene>
    <name evidence="2" type="ORF">R7226_03300</name>
</gene>
<feature type="transmembrane region" description="Helical" evidence="1">
    <location>
        <begin position="137"/>
        <end position="157"/>
    </location>
</feature>